<organism evidence="1 2">
    <name type="scientific">Mortierella alpina</name>
    <name type="common">Oleaginous fungus</name>
    <name type="synonym">Mortierella renispora</name>
    <dbReference type="NCBI Taxonomy" id="64518"/>
    <lineage>
        <taxon>Eukaryota</taxon>
        <taxon>Fungi</taxon>
        <taxon>Fungi incertae sedis</taxon>
        <taxon>Mucoromycota</taxon>
        <taxon>Mortierellomycotina</taxon>
        <taxon>Mortierellomycetes</taxon>
        <taxon>Mortierellales</taxon>
        <taxon>Mortierellaceae</taxon>
        <taxon>Mortierella</taxon>
    </lineage>
</organism>
<evidence type="ECO:0000313" key="1">
    <source>
        <dbReference type="EMBL" id="KAF9954139.1"/>
    </source>
</evidence>
<dbReference type="AlphaFoldDB" id="A0A9P6IZ58"/>
<proteinExistence type="predicted"/>
<comment type="caution">
    <text evidence="1">The sequence shown here is derived from an EMBL/GenBank/DDBJ whole genome shotgun (WGS) entry which is preliminary data.</text>
</comment>
<name>A0A9P6IZ58_MORAP</name>
<sequence>MKAMNWDRKRASKSEMSRAVSSIVNAVKVEPTNKPLIVMGNGKFRSSQVQSIPTSSQGHFIPW</sequence>
<accession>A0A9P6IZ58</accession>
<reference evidence="1" key="1">
    <citation type="journal article" date="2020" name="Fungal Divers.">
        <title>Resolving the Mortierellaceae phylogeny through synthesis of multi-gene phylogenetics and phylogenomics.</title>
        <authorList>
            <person name="Vandepol N."/>
            <person name="Liber J."/>
            <person name="Desiro A."/>
            <person name="Na H."/>
            <person name="Kennedy M."/>
            <person name="Barry K."/>
            <person name="Grigoriev I.V."/>
            <person name="Miller A.N."/>
            <person name="O'Donnell K."/>
            <person name="Stajich J.E."/>
            <person name="Bonito G."/>
        </authorList>
    </citation>
    <scope>NUCLEOTIDE SEQUENCE</scope>
    <source>
        <strain evidence="1">CK1249</strain>
    </source>
</reference>
<dbReference type="Proteomes" id="UP000738359">
    <property type="component" value="Unassembled WGS sequence"/>
</dbReference>
<keyword evidence="2" id="KW-1185">Reference proteome</keyword>
<evidence type="ECO:0000313" key="2">
    <source>
        <dbReference type="Proteomes" id="UP000738359"/>
    </source>
</evidence>
<dbReference type="EMBL" id="JAAAHY010000989">
    <property type="protein sequence ID" value="KAF9954139.1"/>
    <property type="molecule type" value="Genomic_DNA"/>
</dbReference>
<protein>
    <submittedName>
        <fullName evidence="1">Uncharacterized protein</fullName>
    </submittedName>
</protein>
<gene>
    <name evidence="1" type="ORF">BGZ70_010650</name>
</gene>